<protein>
    <submittedName>
        <fullName evidence="1">Uncharacterized protein</fullName>
    </submittedName>
</protein>
<dbReference type="AlphaFoldDB" id="A0A2X0QVP2"/>
<gene>
    <name evidence="1" type="ORF">NITFAB_1873</name>
</gene>
<proteinExistence type="predicted"/>
<dbReference type="EMBL" id="LS423452">
    <property type="protein sequence ID" value="SPS06283.1"/>
    <property type="molecule type" value="Genomic_DNA"/>
</dbReference>
<evidence type="ECO:0000313" key="1">
    <source>
        <dbReference type="EMBL" id="SPS06283.1"/>
    </source>
</evidence>
<name>A0A2X0QVP2_9PROT</name>
<accession>A0A2X0QVP2</accession>
<organism evidence="1">
    <name type="scientific">Candidatus Nitrotoga fabula</name>
    <dbReference type="NCBI Taxonomy" id="2182327"/>
    <lineage>
        <taxon>Bacteria</taxon>
        <taxon>Pseudomonadati</taxon>
        <taxon>Pseudomonadota</taxon>
        <taxon>Betaproteobacteria</taxon>
        <taxon>Nitrosomonadales</taxon>
        <taxon>Gallionellaceae</taxon>
        <taxon>Candidatus Nitrotoga</taxon>
    </lineage>
</organism>
<reference evidence="1" key="1">
    <citation type="submission" date="2018-05" db="EMBL/GenBank/DDBJ databases">
        <authorList>
            <person name="Lanie J.A."/>
            <person name="Ng W.-L."/>
            <person name="Kazmierczak K.M."/>
            <person name="Andrzejewski T.M."/>
            <person name="Davidsen T.M."/>
            <person name="Wayne K.J."/>
            <person name="Tettelin H."/>
            <person name="Glass J.I."/>
            <person name="Rusch D."/>
            <person name="Podicherti R."/>
            <person name="Tsui H.-C.T."/>
            <person name="Winkler M.E."/>
        </authorList>
    </citation>
    <scope>NUCLEOTIDE SEQUENCE</scope>
    <source>
        <strain evidence="1">KNB</strain>
    </source>
</reference>
<sequence length="41" mass="4617">MINFVTKRILHKSSMTFKETLSVISGGNLLADDDPEETLHK</sequence>